<organism evidence="2 3">
    <name type="scientific">Burkholderia metallica</name>
    <dbReference type="NCBI Taxonomy" id="488729"/>
    <lineage>
        <taxon>Bacteria</taxon>
        <taxon>Pseudomonadati</taxon>
        <taxon>Pseudomonadota</taxon>
        <taxon>Betaproteobacteria</taxon>
        <taxon>Burkholderiales</taxon>
        <taxon>Burkholderiaceae</taxon>
        <taxon>Burkholderia</taxon>
        <taxon>Burkholderia cepacia complex</taxon>
    </lineage>
</organism>
<feature type="non-terminal residue" evidence="2">
    <location>
        <position position="1"/>
    </location>
</feature>
<keyword evidence="1" id="KW-1133">Transmembrane helix</keyword>
<evidence type="ECO:0000256" key="1">
    <source>
        <dbReference type="SAM" id="Phobius"/>
    </source>
</evidence>
<keyword evidence="1" id="KW-0812">Transmembrane</keyword>
<reference evidence="2" key="1">
    <citation type="submission" date="2023-07" db="EMBL/GenBank/DDBJ databases">
        <title>A collection of bacterial strains from the Burkholderia cepacia Research Laboratory and Repository.</title>
        <authorList>
            <person name="Lipuma J."/>
            <person name="Spilker T."/>
            <person name="Caverly L."/>
        </authorList>
    </citation>
    <scope>NUCLEOTIDE SEQUENCE</scope>
    <source>
        <strain evidence="2">AU42020</strain>
    </source>
</reference>
<gene>
    <name evidence="2" type="ORF">QZM52_12890</name>
</gene>
<feature type="transmembrane region" description="Helical" evidence="1">
    <location>
        <begin position="12"/>
        <end position="33"/>
    </location>
</feature>
<keyword evidence="3" id="KW-1185">Reference proteome</keyword>
<accession>A0ABT8PAV0</accession>
<name>A0ABT8PAV0_9BURK</name>
<comment type="caution">
    <text evidence="2">The sequence shown here is derived from an EMBL/GenBank/DDBJ whole genome shotgun (WGS) entry which is preliminary data.</text>
</comment>
<dbReference type="EMBL" id="JAUJSQ010000004">
    <property type="protein sequence ID" value="MDN7932176.1"/>
    <property type="molecule type" value="Genomic_DNA"/>
</dbReference>
<keyword evidence="1" id="KW-0472">Membrane</keyword>
<protein>
    <submittedName>
        <fullName evidence="2">LysR family transcriptional regulator</fullName>
    </submittedName>
</protein>
<dbReference type="Gene3D" id="3.40.190.10">
    <property type="entry name" value="Periplasmic binding protein-like II"/>
    <property type="match status" value="1"/>
</dbReference>
<evidence type="ECO:0000313" key="3">
    <source>
        <dbReference type="Proteomes" id="UP001171606"/>
    </source>
</evidence>
<evidence type="ECO:0000313" key="2">
    <source>
        <dbReference type="EMBL" id="MDN7932176.1"/>
    </source>
</evidence>
<sequence length="84" mass="8692">DHAGRPWRERFTGGGVAAVTAAAAAGLAVCPLARRVAPRTLVDVGAKFGLPPLPLSQVVLYSRVRDARAAAALRRFADSLAISA</sequence>
<dbReference type="Proteomes" id="UP001171606">
    <property type="component" value="Unassembled WGS sequence"/>
</dbReference>
<proteinExistence type="predicted"/>